<feature type="repeat" description="Cys-rich GLG1" evidence="8">
    <location>
        <begin position="213"/>
        <end position="273"/>
    </location>
</feature>
<dbReference type="AlphaFoldDB" id="A0A8J2NUA8"/>
<evidence type="ECO:0000313" key="11">
    <source>
        <dbReference type="EMBL" id="CAG7726468.1"/>
    </source>
</evidence>
<name>A0A8J2NUA8_9HEXA</name>
<evidence type="ECO:0000256" key="10">
    <source>
        <dbReference type="SAM" id="SignalP"/>
    </source>
</evidence>
<accession>A0A8J2NUA8</accession>
<evidence type="ECO:0000256" key="5">
    <source>
        <dbReference type="ARBA" id="ARBA00022989"/>
    </source>
</evidence>
<evidence type="ECO:0000256" key="4">
    <source>
        <dbReference type="ARBA" id="ARBA00022737"/>
    </source>
</evidence>
<dbReference type="InterPro" id="IPR039728">
    <property type="entry name" value="GLG1"/>
</dbReference>
<evidence type="ECO:0000256" key="9">
    <source>
        <dbReference type="SAM" id="Phobius"/>
    </source>
</evidence>
<dbReference type="PROSITE" id="PS51289">
    <property type="entry name" value="GLG1_C_RICH"/>
    <property type="match status" value="5"/>
</dbReference>
<dbReference type="GO" id="GO:0017134">
    <property type="term" value="F:fibroblast growth factor binding"/>
    <property type="evidence" value="ECO:0007669"/>
    <property type="project" value="TreeGrafter"/>
</dbReference>
<organism evidence="11 12">
    <name type="scientific">Allacma fusca</name>
    <dbReference type="NCBI Taxonomy" id="39272"/>
    <lineage>
        <taxon>Eukaryota</taxon>
        <taxon>Metazoa</taxon>
        <taxon>Ecdysozoa</taxon>
        <taxon>Arthropoda</taxon>
        <taxon>Hexapoda</taxon>
        <taxon>Collembola</taxon>
        <taxon>Symphypleona</taxon>
        <taxon>Sminthuridae</taxon>
        <taxon>Allacma</taxon>
    </lineage>
</organism>
<evidence type="ECO:0000256" key="8">
    <source>
        <dbReference type="PROSITE-ProRule" id="PRU00622"/>
    </source>
</evidence>
<proteinExistence type="predicted"/>
<keyword evidence="3 10" id="KW-0732">Signal</keyword>
<feature type="repeat" description="Cys-rich GLG1" evidence="8">
    <location>
        <begin position="605"/>
        <end position="665"/>
    </location>
</feature>
<comment type="caution">
    <text evidence="11">The sequence shown here is derived from an EMBL/GenBank/DDBJ whole genome shotgun (WGS) entry which is preliminary data.</text>
</comment>
<reference evidence="11" key="1">
    <citation type="submission" date="2021-06" db="EMBL/GenBank/DDBJ databases">
        <authorList>
            <person name="Hodson N. C."/>
            <person name="Mongue J. A."/>
            <person name="Jaron S. K."/>
        </authorList>
    </citation>
    <scope>NUCLEOTIDE SEQUENCE</scope>
</reference>
<keyword evidence="12" id="KW-1185">Reference proteome</keyword>
<evidence type="ECO:0000256" key="3">
    <source>
        <dbReference type="ARBA" id="ARBA00022729"/>
    </source>
</evidence>
<evidence type="ECO:0000256" key="1">
    <source>
        <dbReference type="ARBA" id="ARBA00004479"/>
    </source>
</evidence>
<dbReference type="Proteomes" id="UP000708208">
    <property type="component" value="Unassembled WGS sequence"/>
</dbReference>
<dbReference type="Pfam" id="PF00839">
    <property type="entry name" value="Cys_rich_FGFR"/>
    <property type="match status" value="12"/>
</dbReference>
<keyword evidence="4" id="KW-0677">Repeat</keyword>
<evidence type="ECO:0008006" key="13">
    <source>
        <dbReference type="Google" id="ProtNLM"/>
    </source>
</evidence>
<keyword evidence="7" id="KW-0325">Glycoprotein</keyword>
<feature type="transmembrane region" description="Helical" evidence="9">
    <location>
        <begin position="1103"/>
        <end position="1123"/>
    </location>
</feature>
<feature type="signal peptide" evidence="10">
    <location>
        <begin position="1"/>
        <end position="25"/>
    </location>
</feature>
<dbReference type="OrthoDB" id="2015434at2759"/>
<dbReference type="InterPro" id="IPR017873">
    <property type="entry name" value="Cys-rich_GLG1_repeat_euk"/>
</dbReference>
<evidence type="ECO:0000256" key="2">
    <source>
        <dbReference type="ARBA" id="ARBA00022692"/>
    </source>
</evidence>
<evidence type="ECO:0000313" key="12">
    <source>
        <dbReference type="Proteomes" id="UP000708208"/>
    </source>
</evidence>
<sequence length="1135" mass="128930">MRILSIFRLFFNLICVGGFLDTVLAVGDGEEGNTLTSKLVTNPKCQAQIARICGKKSEHYEDLDALECILNEKRDEADELSDECNHQMWLYRKSITESDGFLQLTTKECKDHFKHQASSCFDQKEQLETSLVDCIVGNKEHFNISRCRTLVTRLESVIFGDYELMGRFAEKCLNDITKFKCGRNEVAKKDSSSNKLPHSQGKTIECLSDKVQQLDDQCAVEILRIAELQVDDFHLDRALFFACREDREKFCARVSAGNGRVYKCLVKHKLETEMSSECREQIFRRQRLGWHDFRASGIVGTCKTEIRKYRCRRETSSTSDKHVRLSQILLCLENAAHTGHEINRECLYEIKQHRRALLEDYTLTPELLSACISEQTNYCAGKGVNGNTIHCLMALAQSRDMDMRIKPQCRAALENIIKIGDISSDWSVDPVLEQKCLPVKEKSSCATAPPNRVLDCLMNLLVSDTNQGPDANAMTEDCETTLLQIQYFISRDFPLDSVLFETCKDDAKKLCGATTAWSPDPDNYEPSRGPLIMSCLFRNIDIEGGTSQVSRPCADKVREIMRRRAISVRLMPEIEEPCLTNLADFCSEKTRPGDELNCLQDHIMELSPNCKIAVSNFTEMEMRNPTINPYLYKYCRQIIDNKCSEDKSEDSDLLQCLIELKPEMKKSDDKKCRASVEHLQLLRLKDIYFSPKFKSQCHEHVVRNCQYGDNGRRVSAGSLVACLSEIIRNDTLMESTPRISKGCRKQVRNLLLSKIQLENGQLDQNSVYAVCRESVKELCPHVVPGGGRILECMSQSKNRDWLRKGDENCYKALFKIQQDVNNDGSLDIHLQRDCSTEIKLFCPGRTDDLVSCLLKASNQVDKGFNAERCGRTLRMRQIEQNSDARLNPRLRKACRSDISRFCPNVQYGEGRVLKCLKKVYVSPPKSMALSPTCKEHITGVMEGAAQRDVRIDNALYVACKEDIDRSCQGIDPGFEDGDGGKIEECLKSLFHNRTLKFVSCQEQVKQMIQSTLIDIHVDPILNKACSLDLIKRCDGVPPGDGRLIGCLLAVLEDDKVKKTSRLSRECHDLLLLRTELFQQAGSSKLESIQDIVHEVQKSPHKNYFLTVAMTIVGLIFIFGLFCGRATRRRAEFKDK</sequence>
<feature type="repeat" description="Cys-rich GLG1" evidence="8">
    <location>
        <begin position="928"/>
        <end position="994"/>
    </location>
</feature>
<feature type="chain" id="PRO_5035195814" description="Golgi apparatus protein 1" evidence="10">
    <location>
        <begin position="26"/>
        <end position="1135"/>
    </location>
</feature>
<dbReference type="InterPro" id="IPR001893">
    <property type="entry name" value="Cys-rich_GLG1_repeat"/>
</dbReference>
<evidence type="ECO:0000256" key="7">
    <source>
        <dbReference type="ARBA" id="ARBA00023180"/>
    </source>
</evidence>
<dbReference type="PANTHER" id="PTHR11884">
    <property type="entry name" value="SELECTIN LIGAND RELATED"/>
    <property type="match status" value="1"/>
</dbReference>
<dbReference type="EMBL" id="CAJVCH010135851">
    <property type="protein sequence ID" value="CAG7726468.1"/>
    <property type="molecule type" value="Genomic_DNA"/>
</dbReference>
<feature type="repeat" description="Cys-rich GLG1" evidence="8">
    <location>
        <begin position="341"/>
        <end position="400"/>
    </location>
</feature>
<protein>
    <recommendedName>
        <fullName evidence="13">Golgi apparatus protein 1</fullName>
    </recommendedName>
</protein>
<feature type="repeat" description="Cys-rich GLG1" evidence="8">
    <location>
        <begin position="864"/>
        <end position="924"/>
    </location>
</feature>
<comment type="subcellular location">
    <subcellularLocation>
        <location evidence="1">Membrane</location>
        <topology evidence="1">Single-pass type I membrane protein</topology>
    </subcellularLocation>
</comment>
<keyword evidence="6 9" id="KW-0472">Membrane</keyword>
<dbReference type="GO" id="GO:0000139">
    <property type="term" value="C:Golgi membrane"/>
    <property type="evidence" value="ECO:0007669"/>
    <property type="project" value="InterPro"/>
</dbReference>
<gene>
    <name evidence="11" type="ORF">AFUS01_LOCUS15381</name>
</gene>
<keyword evidence="2 9" id="KW-0812">Transmembrane</keyword>
<keyword evidence="5 9" id="KW-1133">Transmembrane helix</keyword>
<dbReference type="PANTHER" id="PTHR11884:SF1">
    <property type="entry name" value="GOLGI APPARATUS PROTEIN 1"/>
    <property type="match status" value="1"/>
</dbReference>
<evidence type="ECO:0000256" key="6">
    <source>
        <dbReference type="ARBA" id="ARBA00023136"/>
    </source>
</evidence>